<protein>
    <submittedName>
        <fullName evidence="1">Uncharacterized protein</fullName>
    </submittedName>
</protein>
<evidence type="ECO:0000313" key="1">
    <source>
        <dbReference type="EMBL" id="MBP2385976.1"/>
    </source>
</evidence>
<reference evidence="1 2" key="1">
    <citation type="submission" date="2021-03" db="EMBL/GenBank/DDBJ databases">
        <title>Sequencing the genomes of 1000 actinobacteria strains.</title>
        <authorList>
            <person name="Klenk H.-P."/>
        </authorList>
    </citation>
    <scope>NUCLEOTIDE SEQUENCE [LARGE SCALE GENOMIC DNA]</scope>
    <source>
        <strain evidence="1 2">DSM 15797</strain>
    </source>
</reference>
<dbReference type="RefSeq" id="WP_209996957.1">
    <property type="nucleotide sequence ID" value="NZ_BAAAJY010000003.1"/>
</dbReference>
<proteinExistence type="predicted"/>
<accession>A0ABS4XCG9</accession>
<dbReference type="EMBL" id="JAGIOF010000001">
    <property type="protein sequence ID" value="MBP2385976.1"/>
    <property type="molecule type" value="Genomic_DNA"/>
</dbReference>
<gene>
    <name evidence="1" type="ORF">JOF47_001487</name>
</gene>
<comment type="caution">
    <text evidence="1">The sequence shown here is derived from an EMBL/GenBank/DDBJ whole genome shotgun (WGS) entry which is preliminary data.</text>
</comment>
<evidence type="ECO:0000313" key="2">
    <source>
        <dbReference type="Proteomes" id="UP001296993"/>
    </source>
</evidence>
<sequence>MSSGKTKSILNVIIRCGPAGYTASGTIGAQGCTSKISLRGVFAAGEGTAAKTVSNAAQPV</sequence>
<name>A0ABS4XCG9_9MICC</name>
<dbReference type="PROSITE" id="PS51257">
    <property type="entry name" value="PROKAR_LIPOPROTEIN"/>
    <property type="match status" value="1"/>
</dbReference>
<organism evidence="1 2">
    <name type="scientific">Paeniglutamicibacter kerguelensis</name>
    <dbReference type="NCBI Taxonomy" id="254788"/>
    <lineage>
        <taxon>Bacteria</taxon>
        <taxon>Bacillati</taxon>
        <taxon>Actinomycetota</taxon>
        <taxon>Actinomycetes</taxon>
        <taxon>Micrococcales</taxon>
        <taxon>Micrococcaceae</taxon>
        <taxon>Paeniglutamicibacter</taxon>
    </lineage>
</organism>
<dbReference type="Proteomes" id="UP001296993">
    <property type="component" value="Unassembled WGS sequence"/>
</dbReference>
<keyword evidence="2" id="KW-1185">Reference proteome</keyword>